<accession>A0A5C6SYH8</accession>
<dbReference type="AlphaFoldDB" id="A0A5C6SYH8"/>
<comment type="caution">
    <text evidence="1">The sequence shown here is derived from an EMBL/GenBank/DDBJ whole genome shotgun (WGS) entry which is preliminary data.</text>
</comment>
<protein>
    <submittedName>
        <fullName evidence="1">Uncharacterized protein</fullName>
    </submittedName>
</protein>
<proteinExistence type="predicted"/>
<evidence type="ECO:0000313" key="1">
    <source>
        <dbReference type="EMBL" id="TXC03456.1"/>
    </source>
</evidence>
<sequence>MPASDLLGCNNRDRKKTQTKTGTKRAVDCELEIVDRVLIQELADSIGAEASDKWSLASMFAAEKNKGKRRIGFSDIVVDVGRKEWKEAVEVSRVWGGGKWLDNWDGGSNAVPPQARHKHKKVRHAPSKILKDGPEVALINKRTTHKFVG</sequence>
<evidence type="ECO:0000313" key="2">
    <source>
        <dbReference type="Proteomes" id="UP000321331"/>
    </source>
</evidence>
<dbReference type="EMBL" id="VMNF01000007">
    <property type="protein sequence ID" value="TXC03456.1"/>
    <property type="molecule type" value="Genomic_DNA"/>
</dbReference>
<gene>
    <name evidence="1" type="ORF">FocTR4_00001269</name>
</gene>
<dbReference type="Proteomes" id="UP000321331">
    <property type="component" value="Unassembled WGS sequence"/>
</dbReference>
<organism evidence="1 2">
    <name type="scientific">Fusarium oxysporum f. sp. cubense</name>
    <dbReference type="NCBI Taxonomy" id="61366"/>
    <lineage>
        <taxon>Eukaryota</taxon>
        <taxon>Fungi</taxon>
        <taxon>Dikarya</taxon>
        <taxon>Ascomycota</taxon>
        <taxon>Pezizomycotina</taxon>
        <taxon>Sordariomycetes</taxon>
        <taxon>Hypocreomycetidae</taxon>
        <taxon>Hypocreales</taxon>
        <taxon>Nectriaceae</taxon>
        <taxon>Fusarium</taxon>
        <taxon>Fusarium oxysporum species complex</taxon>
    </lineage>
</organism>
<name>A0A5C6SYH8_FUSOC</name>
<reference evidence="1 2" key="1">
    <citation type="submission" date="2019-07" db="EMBL/GenBank/DDBJ databases">
        <title>The First High-Quality Draft Genome Sequence of the Causal Agent of the Current Panama Disease Epidemic.</title>
        <authorList>
            <person name="Warmington R.J."/>
            <person name="Kay W."/>
            <person name="Jeffries A."/>
            <person name="Bebber D."/>
            <person name="Moore K."/>
            <person name="Studholme D.J."/>
        </authorList>
    </citation>
    <scope>NUCLEOTIDE SEQUENCE [LARGE SCALE GENOMIC DNA]</scope>
    <source>
        <strain evidence="1 2">TR4</strain>
    </source>
</reference>